<keyword evidence="2" id="KW-1185">Reference proteome</keyword>
<evidence type="ECO:0000313" key="1">
    <source>
        <dbReference type="EMBL" id="AFM13978.1"/>
    </source>
</evidence>
<protein>
    <submittedName>
        <fullName evidence="1">Uncharacterized protein</fullName>
    </submittedName>
</protein>
<dbReference type="EMBL" id="CP002959">
    <property type="protein sequence ID" value="AFM13978.1"/>
    <property type="molecule type" value="Genomic_DNA"/>
</dbReference>
<evidence type="ECO:0000313" key="2">
    <source>
        <dbReference type="Proteomes" id="UP000006048"/>
    </source>
</evidence>
<gene>
    <name evidence="1" type="ordered locus">Turpa_3340</name>
</gene>
<dbReference type="Proteomes" id="UP000006048">
    <property type="component" value="Chromosome"/>
</dbReference>
<proteinExistence type="predicted"/>
<dbReference type="KEGG" id="tpx:Turpa_3340"/>
<reference evidence="1 2" key="1">
    <citation type="submission" date="2012-06" db="EMBL/GenBank/DDBJ databases">
        <title>The complete chromosome of genome of Turneriella parva DSM 21527.</title>
        <authorList>
            <consortium name="US DOE Joint Genome Institute (JGI-PGF)"/>
            <person name="Lucas S."/>
            <person name="Han J."/>
            <person name="Lapidus A."/>
            <person name="Bruce D."/>
            <person name="Goodwin L."/>
            <person name="Pitluck S."/>
            <person name="Peters L."/>
            <person name="Kyrpides N."/>
            <person name="Mavromatis K."/>
            <person name="Ivanova N."/>
            <person name="Mikhailova N."/>
            <person name="Chertkov O."/>
            <person name="Detter J.C."/>
            <person name="Tapia R."/>
            <person name="Han C."/>
            <person name="Land M."/>
            <person name="Hauser L."/>
            <person name="Markowitz V."/>
            <person name="Cheng J.-F."/>
            <person name="Hugenholtz P."/>
            <person name="Woyke T."/>
            <person name="Wu D."/>
            <person name="Gronow S."/>
            <person name="Wellnitz S."/>
            <person name="Brambilla E."/>
            <person name="Klenk H.-P."/>
            <person name="Eisen J.A."/>
        </authorList>
    </citation>
    <scope>NUCLEOTIDE SEQUENCE [LARGE SCALE GENOMIC DNA]</scope>
    <source>
        <strain evidence="2">ATCC BAA-1111 / DSM 21527 / NCTC 11395 / H</strain>
    </source>
</reference>
<dbReference type="RefSeq" id="WP_014804477.1">
    <property type="nucleotide sequence ID" value="NC_018020.1"/>
</dbReference>
<sequence length="61" mass="6786">MPTRERDVELIGQGPIALKLAMRGLRSRKTEFEQIVGFLTLTNLDTRSAHRAVVLAPVAKL</sequence>
<dbReference type="STRING" id="869212.Turpa_3340"/>
<dbReference type="HOGENOM" id="CLU_209292_0_0_12"/>
<organism evidence="1 2">
    <name type="scientific">Turneriella parva (strain ATCC BAA-1111 / DSM 21527 / NCTC 11395 / H)</name>
    <name type="common">Leptospira parva</name>
    <dbReference type="NCBI Taxonomy" id="869212"/>
    <lineage>
        <taxon>Bacteria</taxon>
        <taxon>Pseudomonadati</taxon>
        <taxon>Spirochaetota</taxon>
        <taxon>Spirochaetia</taxon>
        <taxon>Leptospirales</taxon>
        <taxon>Leptospiraceae</taxon>
        <taxon>Turneriella</taxon>
    </lineage>
</organism>
<dbReference type="AlphaFoldDB" id="I4B9M1"/>
<accession>I4B9M1</accession>
<name>I4B9M1_TURPD</name>